<name>A0A857M990_9ACTN</name>
<dbReference type="InterPro" id="IPR013830">
    <property type="entry name" value="SGNH_hydro"/>
</dbReference>
<sequence length="311" mass="32683">MPGSFPLSDRAVRDGGAALAAAAATATASWAAYRGVYTYLNGQAEHARTVIPRPTDGAPNGDGVYYPDGTGPVWYRRGLDFNIHLVVFGDSTGAGLGAEVADETPGVLLARMVADHTGQVVRYSNKAIVGATSKGLAGQIDAMLVAGDRPHVAVIIIGANDVTATNGIRASAQRLGAAVRFLVDNDAKVVVATCPDFGVITAIPQPLRTVLRRYGLRLASAQRGAVRSAGGRAVPMADMLAKSFREQPDSMLSPDHYHPSATGYALAADILLPEVLAAIGEWGPEPLPEPPEVSEAAERRKPVNRLRRLFT</sequence>
<dbReference type="PANTHER" id="PTHR30383">
    <property type="entry name" value="THIOESTERASE 1/PROTEASE 1/LYSOPHOSPHOLIPASE L1"/>
    <property type="match status" value="1"/>
</dbReference>
<dbReference type="AlphaFoldDB" id="A0A857M990"/>
<dbReference type="CDD" id="cd01836">
    <property type="entry name" value="FeeA_FeeB_like"/>
    <property type="match status" value="1"/>
</dbReference>
<evidence type="ECO:0000313" key="1">
    <source>
        <dbReference type="EMBL" id="QHN38953.1"/>
    </source>
</evidence>
<keyword evidence="1" id="KW-0378">Hydrolase</keyword>
<reference evidence="1" key="1">
    <citation type="journal article" date="2021" name="Nat. Microbiol.">
        <title>Cocultivation of an ultrasmall environmental parasitic bacterium with lytic ability against bacteria associated with wastewater foams.</title>
        <authorList>
            <person name="Batinovic S."/>
            <person name="Rose J.J.A."/>
            <person name="Ratcliffe J."/>
            <person name="Seviour R.J."/>
            <person name="Petrovski S."/>
        </authorList>
    </citation>
    <scope>NUCLEOTIDE SEQUENCE</scope>
    <source>
        <strain evidence="1">CON44</strain>
    </source>
</reference>
<dbReference type="Gene3D" id="3.40.50.1110">
    <property type="entry name" value="SGNH hydrolase"/>
    <property type="match status" value="1"/>
</dbReference>
<dbReference type="EMBL" id="CP045810">
    <property type="protein sequence ID" value="QHN38953.1"/>
    <property type="molecule type" value="Genomic_DNA"/>
</dbReference>
<dbReference type="InterPro" id="IPR036514">
    <property type="entry name" value="SGNH_hydro_sf"/>
</dbReference>
<protein>
    <submittedName>
        <fullName evidence="1">SGNH/GDSL hydrolase family protein</fullName>
    </submittedName>
</protein>
<dbReference type="GO" id="GO:0004622">
    <property type="term" value="F:phosphatidylcholine lysophospholipase activity"/>
    <property type="evidence" value="ECO:0007669"/>
    <property type="project" value="TreeGrafter"/>
</dbReference>
<dbReference type="RefSeq" id="WP_005186073.1">
    <property type="nucleotide sequence ID" value="NZ_CP045804.1"/>
</dbReference>
<organism evidence="1">
    <name type="scientific">Gordonia amarae</name>
    <dbReference type="NCBI Taxonomy" id="36821"/>
    <lineage>
        <taxon>Bacteria</taxon>
        <taxon>Bacillati</taxon>
        <taxon>Actinomycetota</taxon>
        <taxon>Actinomycetes</taxon>
        <taxon>Mycobacteriales</taxon>
        <taxon>Gordoniaceae</taxon>
        <taxon>Gordonia</taxon>
    </lineage>
</organism>
<dbReference type="InterPro" id="IPR051532">
    <property type="entry name" value="Ester_Hydrolysis_Enzymes"/>
</dbReference>
<dbReference type="Pfam" id="PF13472">
    <property type="entry name" value="Lipase_GDSL_2"/>
    <property type="match status" value="1"/>
</dbReference>
<accession>A0A857M990</accession>
<proteinExistence type="predicted"/>
<gene>
    <name evidence="1" type="ORF">GII30_07015</name>
</gene>
<dbReference type="PANTHER" id="PTHR30383:SF5">
    <property type="entry name" value="SGNH HYDROLASE-TYPE ESTERASE DOMAIN-CONTAINING PROTEIN"/>
    <property type="match status" value="1"/>
</dbReference>
<dbReference type="SUPFAM" id="SSF52266">
    <property type="entry name" value="SGNH hydrolase"/>
    <property type="match status" value="1"/>
</dbReference>